<dbReference type="Proteomes" id="UP000183982">
    <property type="component" value="Unassembled WGS sequence"/>
</dbReference>
<dbReference type="RefSeq" id="WP_073250954.1">
    <property type="nucleotide sequence ID" value="NZ_FQZQ01000006.1"/>
</dbReference>
<dbReference type="NCBIfam" id="NF004347">
    <property type="entry name" value="PRK05728.1-4"/>
    <property type="match status" value="1"/>
</dbReference>
<dbReference type="InterPro" id="IPR007459">
    <property type="entry name" value="DNA_pol3_chi"/>
</dbReference>
<reference evidence="2" key="1">
    <citation type="submission" date="2016-11" db="EMBL/GenBank/DDBJ databases">
        <authorList>
            <person name="Varghese N."/>
            <person name="Submissions S."/>
        </authorList>
    </citation>
    <scope>NUCLEOTIDE SEQUENCE [LARGE SCALE GENOMIC DNA]</scope>
    <source>
        <strain evidence="2">DSM 100564</strain>
    </source>
</reference>
<protein>
    <submittedName>
        <fullName evidence="1">DNA polymerase III, chi subunit</fullName>
    </submittedName>
</protein>
<dbReference type="Pfam" id="PF04364">
    <property type="entry name" value="DNA_pol3_chi"/>
    <property type="match status" value="1"/>
</dbReference>
<organism evidence="1 2">
    <name type="scientific">Shimia gijangensis</name>
    <dbReference type="NCBI Taxonomy" id="1470563"/>
    <lineage>
        <taxon>Bacteria</taxon>
        <taxon>Pseudomonadati</taxon>
        <taxon>Pseudomonadota</taxon>
        <taxon>Alphaproteobacteria</taxon>
        <taxon>Rhodobacterales</taxon>
        <taxon>Roseobacteraceae</taxon>
    </lineage>
</organism>
<accession>A0A1M6HD57</accession>
<dbReference type="Gene3D" id="3.40.50.10110">
    <property type="entry name" value="DNA polymerase III subunit chi"/>
    <property type="match status" value="1"/>
</dbReference>
<dbReference type="InterPro" id="IPR036768">
    <property type="entry name" value="PolIII_chi_sf"/>
</dbReference>
<dbReference type="GO" id="GO:0006260">
    <property type="term" value="P:DNA replication"/>
    <property type="evidence" value="ECO:0007669"/>
    <property type="project" value="InterPro"/>
</dbReference>
<dbReference type="OrthoDB" id="9795973at2"/>
<dbReference type="GO" id="GO:0003677">
    <property type="term" value="F:DNA binding"/>
    <property type="evidence" value="ECO:0007669"/>
    <property type="project" value="InterPro"/>
</dbReference>
<name>A0A1M6HD57_9RHOB</name>
<dbReference type="EMBL" id="FQZQ01000006">
    <property type="protein sequence ID" value="SHJ20059.1"/>
    <property type="molecule type" value="Genomic_DNA"/>
</dbReference>
<dbReference type="SUPFAM" id="SSF102400">
    <property type="entry name" value="DNA polymerase III chi subunit"/>
    <property type="match status" value="1"/>
</dbReference>
<dbReference type="PANTHER" id="PTHR38767">
    <property type="entry name" value="DNA POLYMERASE III SUBUNIT CHI"/>
    <property type="match status" value="1"/>
</dbReference>
<evidence type="ECO:0000313" key="2">
    <source>
        <dbReference type="Proteomes" id="UP000183982"/>
    </source>
</evidence>
<proteinExistence type="predicted"/>
<dbReference type="STRING" id="1470563.SAMN05444000_10618"/>
<dbReference type="GO" id="GO:0003887">
    <property type="term" value="F:DNA-directed DNA polymerase activity"/>
    <property type="evidence" value="ECO:0007669"/>
    <property type="project" value="InterPro"/>
</dbReference>
<dbReference type="AlphaFoldDB" id="A0A1M6HD57"/>
<dbReference type="PANTHER" id="PTHR38767:SF1">
    <property type="entry name" value="DNA POLYMERASE III SUBUNIT CHI"/>
    <property type="match status" value="1"/>
</dbReference>
<gene>
    <name evidence="1" type="ORF">SAMN05444000_10618</name>
</gene>
<keyword evidence="2" id="KW-1185">Reference proteome</keyword>
<dbReference type="GO" id="GO:0032298">
    <property type="term" value="P:positive regulation of DNA-templated DNA replication initiation"/>
    <property type="evidence" value="ECO:0007669"/>
    <property type="project" value="TreeGrafter"/>
</dbReference>
<evidence type="ECO:0000313" key="1">
    <source>
        <dbReference type="EMBL" id="SHJ20059.1"/>
    </source>
</evidence>
<sequence>MGKALFYHLTRHPVEVTLTTLVGKALEQGWQVLVRGRDAERMDWLDQKLWQTGGDEGFLPHGLAGGPHDSDQPILLTTAPDNTNNAVYLVSIDGAEITRDEVQKAERGVILFDGHDAAALAHARTQWKTLTDAGCPAEYWSEETGRWEKKAEKIVD</sequence>